<dbReference type="RefSeq" id="WP_353897676.1">
    <property type="nucleotide sequence ID" value="NZ_JBEVCJ010000034.1"/>
</dbReference>
<protein>
    <submittedName>
        <fullName evidence="1">Isocyanide synthase family protein</fullName>
    </submittedName>
</protein>
<sequence length="322" mass="37109">MNTDLAFKNKVDSVTDVAKEVLRLIFARRRLLPDTEDVSMDEQMAPHLEKVIQCIEHDIPLKLILPAFPAKSPNSKKTLSHLPDYGEFLAMTRLVELCKEIEAVYPRGAKVVICSDGRVFADIIHVPDQHVSDYGDGIKSFALEHFPDYIEFYNLDNVYEKVDDYAMLREELMIEYGESWISLRRRIKCEREASTMYLGITKFMLEDFSGIDEFSELSRTALQKKAKLAAYRVIQRSNAWSRLLKKQFPDAVRLSIHPQYLVSEKIGISMLTKNDVWTTPWHSVVVKDKGAITLLPREEAEKQGCVLVYVDGRPSHFERLNH</sequence>
<dbReference type="PANTHER" id="PTHR37285">
    <property type="entry name" value="SPORE WALL MATURATION PROTEIN DIT1"/>
    <property type="match status" value="1"/>
</dbReference>
<gene>
    <name evidence="1" type="ORF">ABVT43_18260</name>
</gene>
<dbReference type="InterPro" id="IPR007817">
    <property type="entry name" value="Isocyanide_synthase_DIT1"/>
</dbReference>
<comment type="caution">
    <text evidence="1">The sequence shown here is derived from an EMBL/GenBank/DDBJ whole genome shotgun (WGS) entry which is preliminary data.</text>
</comment>
<evidence type="ECO:0000313" key="2">
    <source>
        <dbReference type="Proteomes" id="UP001548189"/>
    </source>
</evidence>
<dbReference type="Proteomes" id="UP001548189">
    <property type="component" value="Unassembled WGS sequence"/>
</dbReference>
<evidence type="ECO:0000313" key="1">
    <source>
        <dbReference type="EMBL" id="MET1257093.1"/>
    </source>
</evidence>
<dbReference type="Gene3D" id="3.30.60.140">
    <property type="match status" value="1"/>
</dbReference>
<organism evidence="1 2">
    <name type="scientific">Aliikangiella maris</name>
    <dbReference type="NCBI Taxonomy" id="3162458"/>
    <lineage>
        <taxon>Bacteria</taxon>
        <taxon>Pseudomonadati</taxon>
        <taxon>Pseudomonadota</taxon>
        <taxon>Gammaproteobacteria</taxon>
        <taxon>Oceanospirillales</taxon>
        <taxon>Pleioneaceae</taxon>
        <taxon>Aliikangiella</taxon>
    </lineage>
</organism>
<accession>A0ABV2BZ55</accession>
<dbReference type="PANTHER" id="PTHR37285:SF5">
    <property type="entry name" value="SPORE WALL MATURATION PROTEIN DIT1"/>
    <property type="match status" value="1"/>
</dbReference>
<dbReference type="EMBL" id="JBEVCJ010000034">
    <property type="protein sequence ID" value="MET1257093.1"/>
    <property type="molecule type" value="Genomic_DNA"/>
</dbReference>
<keyword evidence="2" id="KW-1185">Reference proteome</keyword>
<dbReference type="Pfam" id="PF05141">
    <property type="entry name" value="DIT1_PvcA"/>
    <property type="match status" value="1"/>
</dbReference>
<proteinExistence type="predicted"/>
<reference evidence="1 2" key="1">
    <citation type="submission" date="2024-06" db="EMBL/GenBank/DDBJ databases">
        <authorList>
            <person name="Li F."/>
        </authorList>
    </citation>
    <scope>NUCLEOTIDE SEQUENCE [LARGE SCALE GENOMIC DNA]</scope>
    <source>
        <strain evidence="1 2">GXAS 311</strain>
    </source>
</reference>
<name>A0ABV2BZ55_9GAMM</name>